<comment type="similarity">
    <text evidence="1">Belongs to the PheA/TfdB FAD monooxygenase family.</text>
</comment>
<dbReference type="GO" id="GO:0016709">
    <property type="term" value="F:oxidoreductase activity, acting on paired donors, with incorporation or reduction of molecular oxygen, NAD(P)H as one donor, and incorporation of one atom of oxygen"/>
    <property type="evidence" value="ECO:0007669"/>
    <property type="project" value="UniProtKB-ARBA"/>
</dbReference>
<gene>
    <name evidence="7" type="ORF">E0L32_000592</name>
</gene>
<dbReference type="InParanoid" id="A0A507BBH7"/>
<evidence type="ECO:0000256" key="4">
    <source>
        <dbReference type="ARBA" id="ARBA00023002"/>
    </source>
</evidence>
<keyword evidence="4" id="KW-0560">Oxidoreductase</keyword>
<dbReference type="Proteomes" id="UP000319257">
    <property type="component" value="Unassembled WGS sequence"/>
</dbReference>
<protein>
    <recommendedName>
        <fullName evidence="9">Phenol 2-monooxygenase</fullName>
    </recommendedName>
</protein>
<dbReference type="InterPro" id="IPR038220">
    <property type="entry name" value="PHOX_C_sf"/>
</dbReference>
<dbReference type="InterPro" id="IPR012941">
    <property type="entry name" value="Phe_hydrox_C_dim_dom"/>
</dbReference>
<dbReference type="Gene3D" id="3.50.50.60">
    <property type="entry name" value="FAD/NAD(P)-binding domain"/>
    <property type="match status" value="1"/>
</dbReference>
<dbReference type="InterPro" id="IPR002938">
    <property type="entry name" value="FAD-bd"/>
</dbReference>
<evidence type="ECO:0000259" key="5">
    <source>
        <dbReference type="Pfam" id="PF01494"/>
    </source>
</evidence>
<reference evidence="7 8" key="1">
    <citation type="submission" date="2019-06" db="EMBL/GenBank/DDBJ databases">
        <title>Draft genome sequence of the filamentous fungus Phialemoniopsis curvata isolated from diesel fuel.</title>
        <authorList>
            <person name="Varaljay V.A."/>
            <person name="Lyon W.J."/>
            <person name="Crouch A.L."/>
            <person name="Drake C.E."/>
            <person name="Hollomon J.M."/>
            <person name="Nadeau L.J."/>
            <person name="Nunn H.S."/>
            <person name="Stevenson B.S."/>
            <person name="Bojanowski C.L."/>
            <person name="Crookes-Goodson W.J."/>
        </authorList>
    </citation>
    <scope>NUCLEOTIDE SEQUENCE [LARGE SCALE GENOMIC DNA]</scope>
    <source>
        <strain evidence="7 8">D216</strain>
    </source>
</reference>
<feature type="domain" description="FAD-binding" evidence="5">
    <location>
        <begin position="44"/>
        <end position="402"/>
    </location>
</feature>
<comment type="caution">
    <text evidence="7">The sequence shown here is derived from an EMBL/GenBank/DDBJ whole genome shotgun (WGS) entry which is preliminary data.</text>
</comment>
<dbReference type="Pfam" id="PF07976">
    <property type="entry name" value="Phe_hydrox_dim"/>
    <property type="match status" value="1"/>
</dbReference>
<dbReference type="InterPro" id="IPR050641">
    <property type="entry name" value="RIFMO-like"/>
</dbReference>
<dbReference type="PANTHER" id="PTHR43004">
    <property type="entry name" value="TRK SYSTEM POTASSIUM UPTAKE PROTEIN"/>
    <property type="match status" value="1"/>
</dbReference>
<keyword evidence="2" id="KW-0285">Flavoprotein</keyword>
<dbReference type="Pfam" id="PF01494">
    <property type="entry name" value="FAD_binding_3"/>
    <property type="match status" value="1"/>
</dbReference>
<evidence type="ECO:0000256" key="2">
    <source>
        <dbReference type="ARBA" id="ARBA00022630"/>
    </source>
</evidence>
<organism evidence="7 8">
    <name type="scientific">Thyridium curvatum</name>
    <dbReference type="NCBI Taxonomy" id="1093900"/>
    <lineage>
        <taxon>Eukaryota</taxon>
        <taxon>Fungi</taxon>
        <taxon>Dikarya</taxon>
        <taxon>Ascomycota</taxon>
        <taxon>Pezizomycotina</taxon>
        <taxon>Sordariomycetes</taxon>
        <taxon>Sordariomycetidae</taxon>
        <taxon>Thyridiales</taxon>
        <taxon>Thyridiaceae</taxon>
        <taxon>Thyridium</taxon>
    </lineage>
</organism>
<dbReference type="SUPFAM" id="SSF51905">
    <property type="entry name" value="FAD/NAD(P)-binding domain"/>
    <property type="match status" value="1"/>
</dbReference>
<dbReference type="GeneID" id="41968039"/>
<dbReference type="InterPro" id="IPR036249">
    <property type="entry name" value="Thioredoxin-like_sf"/>
</dbReference>
<evidence type="ECO:0000256" key="1">
    <source>
        <dbReference type="ARBA" id="ARBA00007801"/>
    </source>
</evidence>
<dbReference type="SUPFAM" id="SSF54373">
    <property type="entry name" value="FAD-linked reductases, C-terminal domain"/>
    <property type="match status" value="1"/>
</dbReference>
<dbReference type="Gene3D" id="3.40.30.20">
    <property type="match status" value="1"/>
</dbReference>
<dbReference type="EMBL" id="SKBQ01000002">
    <property type="protein sequence ID" value="TPX14198.1"/>
    <property type="molecule type" value="Genomic_DNA"/>
</dbReference>
<proteinExistence type="inferred from homology"/>
<keyword evidence="8" id="KW-1185">Reference proteome</keyword>
<dbReference type="PRINTS" id="PR00420">
    <property type="entry name" value="RNGMNOXGNASE"/>
</dbReference>
<evidence type="ECO:0000313" key="8">
    <source>
        <dbReference type="Proteomes" id="UP000319257"/>
    </source>
</evidence>
<dbReference type="AlphaFoldDB" id="A0A507BBH7"/>
<dbReference type="SUPFAM" id="SSF52833">
    <property type="entry name" value="Thioredoxin-like"/>
    <property type="match status" value="1"/>
</dbReference>
<dbReference type="OrthoDB" id="5325318at2759"/>
<evidence type="ECO:0008006" key="9">
    <source>
        <dbReference type="Google" id="ProtNLM"/>
    </source>
</evidence>
<feature type="domain" description="Phenol hydroxylase-like C-terminal dimerisation" evidence="6">
    <location>
        <begin position="435"/>
        <end position="651"/>
    </location>
</feature>
<dbReference type="GO" id="GO:0071949">
    <property type="term" value="F:FAD binding"/>
    <property type="evidence" value="ECO:0007669"/>
    <property type="project" value="InterPro"/>
</dbReference>
<evidence type="ECO:0000313" key="7">
    <source>
        <dbReference type="EMBL" id="TPX14198.1"/>
    </source>
</evidence>
<dbReference type="RefSeq" id="XP_030995909.1">
    <property type="nucleotide sequence ID" value="XM_031140501.1"/>
</dbReference>
<dbReference type="Gene3D" id="3.30.9.10">
    <property type="entry name" value="D-Amino Acid Oxidase, subunit A, domain 2"/>
    <property type="match status" value="1"/>
</dbReference>
<keyword evidence="3" id="KW-0274">FAD</keyword>
<name>A0A507BBH7_9PEZI</name>
<dbReference type="CDD" id="cd02979">
    <property type="entry name" value="PHOX_C"/>
    <property type="match status" value="1"/>
</dbReference>
<dbReference type="STRING" id="1093900.A0A507BBH7"/>
<evidence type="ECO:0000259" key="6">
    <source>
        <dbReference type="Pfam" id="PF07976"/>
    </source>
</evidence>
<dbReference type="PANTHER" id="PTHR43004:SF4">
    <property type="entry name" value="FAD-BINDING DOMAIN-CONTAINING PROTEIN"/>
    <property type="match status" value="1"/>
</dbReference>
<evidence type="ECO:0000256" key="3">
    <source>
        <dbReference type="ARBA" id="ARBA00022827"/>
    </source>
</evidence>
<dbReference type="InterPro" id="IPR036188">
    <property type="entry name" value="FAD/NAD-bd_sf"/>
</dbReference>
<sequence length="673" mass="75181">MAPAILEGSMDDQNSDGRAIEAEHANACVDQLTMLRSMPVAPVETQVCVVGAGPAGLMLASNLARFGIKVQVIDDRADQTPVGRADGLQPKTIETFRQMRLADPLIQRGVRVYDIAFWRSTSDEPLHRLGREIHYPPVIDVLDPYILLVHQGVVEALFIEDLKKRGVEVRRNTAFENYSVCDNKTGPLQIHCRTNVTQDKRTLLAQYLVGCDGAHSKVRKSIPEAKPVGMSQATVWGVLDGELDTDFPDIWSKTLVYSQEHGSILIVPRERNMTRFYIELKSGVKNAERAARELGQDFVMARAKQIMAPFTVNWKYIEWFGRYQIGQRVASRFCDAHTRAFLAGDASHTHSPKAAQGMNTSMHDGWNIAWKLNFSVRGLAKPVLMETYEHERRKIALDLVNFDYEHANQIAGGDAVALAENFKTNVRFISGIGAEYGENPINMTETQSWVMGDAKPGCLLPPAKVTRYLDSNPVDVQLDIPMLGQFRIYLLMWDVHQSRVFLETFCNAMASRKSLVSQLSRAAAASYAVQPRLPAPEDIYIRPERYTAVSHLFTFGLITTMPKSEIEIQDLPPLLQDSKWTFYLDDCPELDTRGSLCTNKWLGSLGPGEVAIVNVRPDGYVGSIGRWDSSVDDSGEAAARWLDTYYDRFMQVPPGLGTPPVVTPPRESGEMES</sequence>
<accession>A0A507BBH7</accession>